<dbReference type="PANTHER" id="PTHR42928">
    <property type="entry name" value="TRICARBOXYLATE-BINDING PROTEIN"/>
    <property type="match status" value="1"/>
</dbReference>
<comment type="similarity">
    <text evidence="1">Belongs to the UPF0065 (bug) family.</text>
</comment>
<dbReference type="InterPro" id="IPR042100">
    <property type="entry name" value="Bug_dom1"/>
</dbReference>
<organism evidence="3 4">
    <name type="scientific">Afipia felis</name>
    <name type="common">Cat scratch disease bacillus</name>
    <dbReference type="NCBI Taxonomy" id="1035"/>
    <lineage>
        <taxon>Bacteria</taxon>
        <taxon>Pseudomonadati</taxon>
        <taxon>Pseudomonadota</taxon>
        <taxon>Alphaproteobacteria</taxon>
        <taxon>Hyphomicrobiales</taxon>
        <taxon>Nitrobacteraceae</taxon>
        <taxon>Afipia</taxon>
    </lineage>
</organism>
<keyword evidence="3" id="KW-0675">Receptor</keyword>
<accession>A0A090N7J1</accession>
<evidence type="ECO:0000313" key="4">
    <source>
        <dbReference type="Proteomes" id="UP000035762"/>
    </source>
</evidence>
<keyword evidence="2" id="KW-0732">Signal</keyword>
<keyword evidence="4" id="KW-1185">Reference proteome</keyword>
<dbReference type="Gene3D" id="3.40.190.10">
    <property type="entry name" value="Periplasmic binding protein-like II"/>
    <property type="match status" value="1"/>
</dbReference>
<feature type="signal peptide" evidence="2">
    <location>
        <begin position="1"/>
        <end position="25"/>
    </location>
</feature>
<dbReference type="EMBL" id="CCAZ020000001">
    <property type="protein sequence ID" value="CEG08693.1"/>
    <property type="molecule type" value="Genomic_DNA"/>
</dbReference>
<dbReference type="PIRSF" id="PIRSF017082">
    <property type="entry name" value="YflP"/>
    <property type="match status" value="1"/>
</dbReference>
<evidence type="ECO:0000313" key="3">
    <source>
        <dbReference type="EMBL" id="CEG08693.1"/>
    </source>
</evidence>
<comment type="caution">
    <text evidence="3">The sequence shown here is derived from an EMBL/GenBank/DDBJ whole genome shotgun (WGS) entry which is preliminary data.</text>
</comment>
<reference evidence="3 4" key="1">
    <citation type="journal article" date="2014" name="Genome Announc.">
        <title>Genome Sequence of Afipia felis Strain 76713, Isolated in Hospital Water Using an Amoeba Co-Culture Procedure.</title>
        <authorList>
            <person name="Benamar S."/>
            <person name="La Scola B."/>
            <person name="Croce O."/>
        </authorList>
    </citation>
    <scope>NUCLEOTIDE SEQUENCE [LARGE SCALE GENOMIC DNA]</scope>
    <source>
        <strain evidence="3 4">76713</strain>
    </source>
</reference>
<evidence type="ECO:0000256" key="1">
    <source>
        <dbReference type="ARBA" id="ARBA00006987"/>
    </source>
</evidence>
<evidence type="ECO:0000256" key="2">
    <source>
        <dbReference type="SAM" id="SignalP"/>
    </source>
</evidence>
<dbReference type="Gene3D" id="3.40.190.150">
    <property type="entry name" value="Bordetella uptake gene, domain 1"/>
    <property type="match status" value="1"/>
</dbReference>
<proteinExistence type="inferred from homology"/>
<dbReference type="PANTHER" id="PTHR42928:SF5">
    <property type="entry name" value="BLR1237 PROTEIN"/>
    <property type="match status" value="1"/>
</dbReference>
<dbReference type="CDD" id="cd07012">
    <property type="entry name" value="PBP2_Bug_TTT"/>
    <property type="match status" value="1"/>
</dbReference>
<dbReference type="Proteomes" id="UP000035762">
    <property type="component" value="Unassembled WGS sequence"/>
</dbReference>
<feature type="chain" id="PRO_5001861496" evidence="2">
    <location>
        <begin position="26"/>
        <end position="321"/>
    </location>
</feature>
<gene>
    <name evidence="3" type="ORF">BN961_02111</name>
</gene>
<dbReference type="OrthoDB" id="8124733at2"/>
<dbReference type="InterPro" id="IPR005064">
    <property type="entry name" value="BUG"/>
</dbReference>
<sequence>MRGLLWAFAAGLAGAVAASPVASVAADFPSRPITFIVPWGPGGGADQVARIISKLIEPELKASVPVVNMPGATGQTGLTKLVTSPADGYTIEVMTGDTFALFAAKNSRFKLEQITPLAVMIQQPSGFFSNATGPLQTWDDVQKAVKDKEMRVAVTGYGSPDDMSVNFFKNMGMKFQSVGFAEPGMRYASVVGGQSDLLYEQAGDVRSFIDGKQIKPVLFFSKKPVEGFEDVAYSGKLGHKVLLPQFRVVIVRSGTDPAIVKTLSDALAKVAQAKEYRDYLKLQYAESDSFIGSENSVKFMKEWLSEADALSQSNAATAAAK</sequence>
<protein>
    <submittedName>
        <fullName evidence="3">Tripartite tricarboxylate transporter family receptor</fullName>
    </submittedName>
</protein>
<dbReference type="STRING" id="1035.BN961_02111"/>
<name>A0A090N7J1_AFIFE</name>
<dbReference type="Pfam" id="PF03401">
    <property type="entry name" value="TctC"/>
    <property type="match status" value="1"/>
</dbReference>
<dbReference type="AlphaFoldDB" id="A0A090N7J1"/>